<feature type="binding site" evidence="7">
    <location>
        <position position="142"/>
    </location>
    <ligand>
        <name>Zn(2+)</name>
        <dbReference type="ChEBI" id="CHEBI:29105"/>
    </ligand>
</feature>
<feature type="binding site" evidence="7">
    <location>
        <position position="102"/>
    </location>
    <ligand>
        <name>Zn(2+)</name>
        <dbReference type="ChEBI" id="CHEBI:29105"/>
    </ligand>
</feature>
<evidence type="ECO:0000256" key="3">
    <source>
        <dbReference type="ARBA" id="ARBA00022833"/>
    </source>
</evidence>
<keyword evidence="6" id="KW-0804">Transcription</keyword>
<reference evidence="9" key="1">
    <citation type="submission" date="2015-08" db="EMBL/GenBank/DDBJ databases">
        <authorList>
            <person name="Varghese N."/>
        </authorList>
    </citation>
    <scope>NUCLEOTIDE SEQUENCE [LARGE SCALE GENOMIC DNA]</scope>
    <source>
        <strain evidence="9">DSM 17901</strain>
    </source>
</reference>
<dbReference type="Gene3D" id="1.10.10.10">
    <property type="entry name" value="Winged helix-like DNA-binding domain superfamily/Winged helix DNA-binding domain"/>
    <property type="match status" value="1"/>
</dbReference>
<dbReference type="SUPFAM" id="SSF46785">
    <property type="entry name" value="Winged helix' DNA-binding domain"/>
    <property type="match status" value="1"/>
</dbReference>
<dbReference type="EMBL" id="CYHA01000004">
    <property type="protein sequence ID" value="CUA84275.1"/>
    <property type="molecule type" value="Genomic_DNA"/>
</dbReference>
<keyword evidence="9" id="KW-1185">Reference proteome</keyword>
<evidence type="ECO:0000256" key="5">
    <source>
        <dbReference type="ARBA" id="ARBA00023125"/>
    </source>
</evidence>
<evidence type="ECO:0000256" key="6">
    <source>
        <dbReference type="ARBA" id="ARBA00023163"/>
    </source>
</evidence>
<feature type="binding site" evidence="7">
    <location>
        <position position="139"/>
    </location>
    <ligand>
        <name>Zn(2+)</name>
        <dbReference type="ChEBI" id="CHEBI:29105"/>
    </ligand>
</feature>
<dbReference type="InterPro" id="IPR043135">
    <property type="entry name" value="Fur_C"/>
</dbReference>
<dbReference type="Proteomes" id="UP000243535">
    <property type="component" value="Unassembled WGS sequence"/>
</dbReference>
<dbReference type="OrthoDB" id="9801127at2"/>
<dbReference type="GO" id="GO:0005829">
    <property type="term" value="C:cytosol"/>
    <property type="evidence" value="ECO:0007669"/>
    <property type="project" value="TreeGrafter"/>
</dbReference>
<organism evidence="8 9">
    <name type="scientific">Gulbenkiania indica</name>
    <dbReference type="NCBI Taxonomy" id="375574"/>
    <lineage>
        <taxon>Bacteria</taxon>
        <taxon>Pseudomonadati</taxon>
        <taxon>Pseudomonadota</taxon>
        <taxon>Betaproteobacteria</taxon>
        <taxon>Neisseriales</taxon>
        <taxon>Chromobacteriaceae</taxon>
        <taxon>Gulbenkiania</taxon>
    </lineage>
</organism>
<comment type="similarity">
    <text evidence="1">Belongs to the Fur family.</text>
</comment>
<dbReference type="InterPro" id="IPR036388">
    <property type="entry name" value="WH-like_DNA-bd_sf"/>
</dbReference>
<dbReference type="AlphaFoldDB" id="A0A0K6H070"/>
<proteinExistence type="inferred from homology"/>
<dbReference type="InterPro" id="IPR002481">
    <property type="entry name" value="FUR"/>
</dbReference>
<dbReference type="PANTHER" id="PTHR33202:SF6">
    <property type="entry name" value="ZINC UPTAKE REGULATION PROTEIN"/>
    <property type="match status" value="1"/>
</dbReference>
<dbReference type="GO" id="GO:0000976">
    <property type="term" value="F:transcription cis-regulatory region binding"/>
    <property type="evidence" value="ECO:0007669"/>
    <property type="project" value="TreeGrafter"/>
</dbReference>
<evidence type="ECO:0000256" key="7">
    <source>
        <dbReference type="PIRSR" id="PIRSR602481-1"/>
    </source>
</evidence>
<evidence type="ECO:0000313" key="9">
    <source>
        <dbReference type="Proteomes" id="UP000243535"/>
    </source>
</evidence>
<accession>A0A0K6H070</accession>
<dbReference type="GO" id="GO:1900376">
    <property type="term" value="P:regulation of secondary metabolite biosynthetic process"/>
    <property type="evidence" value="ECO:0007669"/>
    <property type="project" value="TreeGrafter"/>
</dbReference>
<evidence type="ECO:0000256" key="4">
    <source>
        <dbReference type="ARBA" id="ARBA00023015"/>
    </source>
</evidence>
<dbReference type="InterPro" id="IPR036390">
    <property type="entry name" value="WH_DNA-bd_sf"/>
</dbReference>
<dbReference type="Pfam" id="PF01475">
    <property type="entry name" value="FUR"/>
    <property type="match status" value="1"/>
</dbReference>
<sequence length="144" mass="15803">MSPDDYLVAAERYCEARGSKLTALRRQVLALVLSQPGVVKAYQVLADLQRERGAAAPPTVYRALDFLVEQGLLHRVDALNGFIVCPHFECAHEGLILVCERCGLVEEADATNSLDMLHQAAAERGFAPRRQNLVLTGTCKECHA</sequence>
<dbReference type="Gene3D" id="3.30.1490.190">
    <property type="match status" value="1"/>
</dbReference>
<keyword evidence="3 7" id="KW-0862">Zinc</keyword>
<evidence type="ECO:0000256" key="1">
    <source>
        <dbReference type="ARBA" id="ARBA00007957"/>
    </source>
</evidence>
<name>A0A0K6H070_9NEIS</name>
<keyword evidence="7" id="KW-0479">Metal-binding</keyword>
<evidence type="ECO:0000256" key="2">
    <source>
        <dbReference type="ARBA" id="ARBA00022491"/>
    </source>
</evidence>
<dbReference type="GO" id="GO:0003700">
    <property type="term" value="F:DNA-binding transcription factor activity"/>
    <property type="evidence" value="ECO:0007669"/>
    <property type="project" value="InterPro"/>
</dbReference>
<keyword evidence="5" id="KW-0238">DNA-binding</keyword>
<dbReference type="GO" id="GO:0045892">
    <property type="term" value="P:negative regulation of DNA-templated transcription"/>
    <property type="evidence" value="ECO:0007669"/>
    <property type="project" value="TreeGrafter"/>
</dbReference>
<keyword evidence="4" id="KW-0805">Transcription regulation</keyword>
<gene>
    <name evidence="8" type="ORF">Ga0061063_2037</name>
</gene>
<feature type="binding site" evidence="7">
    <location>
        <position position="99"/>
    </location>
    <ligand>
        <name>Zn(2+)</name>
        <dbReference type="ChEBI" id="CHEBI:29105"/>
    </ligand>
</feature>
<keyword evidence="2" id="KW-0678">Repressor</keyword>
<dbReference type="PANTHER" id="PTHR33202">
    <property type="entry name" value="ZINC UPTAKE REGULATION PROTEIN"/>
    <property type="match status" value="1"/>
</dbReference>
<evidence type="ECO:0000313" key="8">
    <source>
        <dbReference type="EMBL" id="CUA84275.1"/>
    </source>
</evidence>
<dbReference type="RefSeq" id="WP_055434072.1">
    <property type="nucleotide sequence ID" value="NZ_CYHA01000004.1"/>
</dbReference>
<protein>
    <submittedName>
        <fullName evidence="8">Fe2+ or Zn2+ uptake regulation protein</fullName>
    </submittedName>
</protein>
<comment type="cofactor">
    <cofactor evidence="7">
        <name>Zn(2+)</name>
        <dbReference type="ChEBI" id="CHEBI:29105"/>
    </cofactor>
    <text evidence="7">Binds 1 zinc ion per subunit.</text>
</comment>
<dbReference type="STRING" id="375574.GCA_001418035_01827"/>
<dbReference type="GO" id="GO:0008270">
    <property type="term" value="F:zinc ion binding"/>
    <property type="evidence" value="ECO:0007669"/>
    <property type="project" value="TreeGrafter"/>
</dbReference>